<dbReference type="InterPro" id="IPR013783">
    <property type="entry name" value="Ig-like_fold"/>
</dbReference>
<evidence type="ECO:0000313" key="2">
    <source>
        <dbReference type="Proteomes" id="UP001558652"/>
    </source>
</evidence>
<sequence>MASKCRNKMQKTAIGPMVEVQAVTGDTAHLPCDIRPPVANDSVLLVIWYKNNERVIFRVTVASGGEFPGFPTDRRGCPFEFSRACDDNRGPKRLCNILRNV</sequence>
<evidence type="ECO:0008006" key="3">
    <source>
        <dbReference type="Google" id="ProtNLM"/>
    </source>
</evidence>
<gene>
    <name evidence="1" type="ORF">AAG570_007635</name>
</gene>
<protein>
    <recommendedName>
        <fullName evidence="3">Ig-like domain-containing protein</fullName>
    </recommendedName>
</protein>
<dbReference type="SUPFAM" id="SSF48726">
    <property type="entry name" value="Immunoglobulin"/>
    <property type="match status" value="1"/>
</dbReference>
<dbReference type="Proteomes" id="UP001558652">
    <property type="component" value="Unassembled WGS sequence"/>
</dbReference>
<accession>A0ABD0XU33</accession>
<dbReference type="InterPro" id="IPR036179">
    <property type="entry name" value="Ig-like_dom_sf"/>
</dbReference>
<evidence type="ECO:0000313" key="1">
    <source>
        <dbReference type="EMBL" id="KAL1114811.1"/>
    </source>
</evidence>
<organism evidence="1 2">
    <name type="scientific">Ranatra chinensis</name>
    <dbReference type="NCBI Taxonomy" id="642074"/>
    <lineage>
        <taxon>Eukaryota</taxon>
        <taxon>Metazoa</taxon>
        <taxon>Ecdysozoa</taxon>
        <taxon>Arthropoda</taxon>
        <taxon>Hexapoda</taxon>
        <taxon>Insecta</taxon>
        <taxon>Pterygota</taxon>
        <taxon>Neoptera</taxon>
        <taxon>Paraneoptera</taxon>
        <taxon>Hemiptera</taxon>
        <taxon>Heteroptera</taxon>
        <taxon>Panheteroptera</taxon>
        <taxon>Nepomorpha</taxon>
        <taxon>Nepidae</taxon>
        <taxon>Ranatrinae</taxon>
        <taxon>Ranatra</taxon>
    </lineage>
</organism>
<dbReference type="EMBL" id="JBFDAA010000021">
    <property type="protein sequence ID" value="KAL1114811.1"/>
    <property type="molecule type" value="Genomic_DNA"/>
</dbReference>
<name>A0ABD0XU33_9HEMI</name>
<proteinExistence type="predicted"/>
<comment type="caution">
    <text evidence="1">The sequence shown here is derived from an EMBL/GenBank/DDBJ whole genome shotgun (WGS) entry which is preliminary data.</text>
</comment>
<keyword evidence="2" id="KW-1185">Reference proteome</keyword>
<dbReference type="AlphaFoldDB" id="A0ABD0XU33"/>
<reference evidence="1 2" key="1">
    <citation type="submission" date="2024-07" db="EMBL/GenBank/DDBJ databases">
        <title>Chromosome-level genome assembly of the water stick insect Ranatra chinensis (Heteroptera: Nepidae).</title>
        <authorList>
            <person name="Liu X."/>
        </authorList>
    </citation>
    <scope>NUCLEOTIDE SEQUENCE [LARGE SCALE GENOMIC DNA]</scope>
    <source>
        <strain evidence="1">Cailab_2021Rc</strain>
        <tissue evidence="1">Muscle</tissue>
    </source>
</reference>
<dbReference type="Gene3D" id="2.60.40.10">
    <property type="entry name" value="Immunoglobulins"/>
    <property type="match status" value="1"/>
</dbReference>